<reference evidence="1 2" key="1">
    <citation type="submission" date="2023-07" db="EMBL/GenBank/DDBJ databases">
        <title>Sequencing the genomes of 1000 actinobacteria strains.</title>
        <authorList>
            <person name="Klenk H.-P."/>
        </authorList>
    </citation>
    <scope>NUCLEOTIDE SEQUENCE [LARGE SCALE GENOMIC DNA]</scope>
    <source>
        <strain evidence="1 2">DSM 45554</strain>
    </source>
</reference>
<dbReference type="EMBL" id="JAVDYE010000001">
    <property type="protein sequence ID" value="MDR7380948.1"/>
    <property type="molecule type" value="Genomic_DNA"/>
</dbReference>
<proteinExistence type="predicted"/>
<name>A0ABU2CHZ0_9MICO</name>
<evidence type="ECO:0000313" key="1">
    <source>
        <dbReference type="EMBL" id="MDR7380948.1"/>
    </source>
</evidence>
<protein>
    <submittedName>
        <fullName evidence="1">Uncharacterized protein</fullName>
    </submittedName>
</protein>
<organism evidence="1 2">
    <name type="scientific">Promicromonospora iranensis</name>
    <dbReference type="NCBI Taxonomy" id="1105144"/>
    <lineage>
        <taxon>Bacteria</taxon>
        <taxon>Bacillati</taxon>
        <taxon>Actinomycetota</taxon>
        <taxon>Actinomycetes</taxon>
        <taxon>Micrococcales</taxon>
        <taxon>Promicromonosporaceae</taxon>
        <taxon>Promicromonospora</taxon>
    </lineage>
</organism>
<evidence type="ECO:0000313" key="2">
    <source>
        <dbReference type="Proteomes" id="UP001183585"/>
    </source>
</evidence>
<accession>A0ABU2CHZ0</accession>
<dbReference type="Proteomes" id="UP001183585">
    <property type="component" value="Unassembled WGS sequence"/>
</dbReference>
<keyword evidence="2" id="KW-1185">Reference proteome</keyword>
<sequence>MVDDEQPHVPTHDPELLGELACGGVPGGLTGVDHTARDVPRRFVRGLDEHDAACVVVQEDACGHALEGE</sequence>
<comment type="caution">
    <text evidence="1">The sequence shown here is derived from an EMBL/GenBank/DDBJ whole genome shotgun (WGS) entry which is preliminary data.</text>
</comment>
<gene>
    <name evidence="1" type="ORF">J2S48_000463</name>
</gene>